<evidence type="ECO:0000313" key="2">
    <source>
        <dbReference type="Proteomes" id="UP000258434"/>
    </source>
</evidence>
<proteinExistence type="predicted"/>
<accession>A0A345L1A5</accession>
<name>A0A345L1A5_9CAUD</name>
<dbReference type="Proteomes" id="UP000258434">
    <property type="component" value="Segment"/>
</dbReference>
<protein>
    <submittedName>
        <fullName evidence="1">Uncharacterized protein</fullName>
    </submittedName>
</protein>
<gene>
    <name evidence="1" type="primary">98</name>
    <name evidence="1" type="ORF">SEA_APRICOT_98</name>
</gene>
<reference evidence="2" key="1">
    <citation type="submission" date="2018-06" db="EMBL/GenBank/DDBJ databases">
        <authorList>
            <person name="Zhirakovskaya E."/>
        </authorList>
    </citation>
    <scope>NUCLEOTIDE SEQUENCE [LARGE SCALE GENOMIC DNA]</scope>
</reference>
<organism evidence="1 2">
    <name type="scientific">Gordonia phage Apricot</name>
    <dbReference type="NCBI Taxonomy" id="2250319"/>
    <lineage>
        <taxon>Viruses</taxon>
        <taxon>Duplodnaviria</taxon>
        <taxon>Heunggongvirae</taxon>
        <taxon>Uroviricota</taxon>
        <taxon>Caudoviricetes</taxon>
        <taxon>Apricotvirus</taxon>
        <taxon>Apricotvirus apricot</taxon>
    </lineage>
</organism>
<evidence type="ECO:0000313" key="1">
    <source>
        <dbReference type="EMBL" id="AXH49057.1"/>
    </source>
</evidence>
<sequence>MSDGILAVLLIAMLLSFSLGLAWIVTRD</sequence>
<dbReference type="GeneID" id="54997819"/>
<dbReference type="RefSeq" id="YP_009806946.1">
    <property type="nucleotide sequence ID" value="NC_048018.1"/>
</dbReference>
<dbReference type="KEGG" id="vg:54997819"/>
<dbReference type="EMBL" id="MH536812">
    <property type="protein sequence ID" value="AXH49057.1"/>
    <property type="molecule type" value="Genomic_DNA"/>
</dbReference>
<keyword evidence="2" id="KW-1185">Reference proteome</keyword>